<dbReference type="Proteomes" id="UP000238589">
    <property type="component" value="Unassembled WGS sequence"/>
</dbReference>
<feature type="transmembrane region" description="Helical" evidence="1">
    <location>
        <begin position="146"/>
        <end position="170"/>
    </location>
</feature>
<gene>
    <name evidence="2" type="ORF">C6P64_08165</name>
</gene>
<keyword evidence="1" id="KW-0812">Transmembrane</keyword>
<dbReference type="OrthoDB" id="5298483at2"/>
<evidence type="ECO:0000256" key="1">
    <source>
        <dbReference type="SAM" id="Phobius"/>
    </source>
</evidence>
<reference evidence="2 3" key="1">
    <citation type="submission" date="2018-03" db="EMBL/GenBank/DDBJ databases">
        <title>Comparative genomics illustrates the genes involved in a hyperalkaliphilic mechanisms of Serpentinomonas isolated from highly-alkaline calcium-rich serpentinized springs.</title>
        <authorList>
            <person name="Suzuki S."/>
            <person name="Ishii S."/>
            <person name="Walworth N."/>
            <person name="Bird L."/>
            <person name="Kuenen J.G."/>
            <person name="Nealson K.H."/>
        </authorList>
    </citation>
    <scope>NUCLEOTIDE SEQUENCE [LARGE SCALE GENOMIC DNA]</scope>
    <source>
        <strain evidence="2 3">P1</strain>
    </source>
</reference>
<evidence type="ECO:0000313" key="3">
    <source>
        <dbReference type="Proteomes" id="UP000238589"/>
    </source>
</evidence>
<keyword evidence="3" id="KW-1185">Reference proteome</keyword>
<proteinExistence type="predicted"/>
<keyword evidence="1" id="KW-0472">Membrane</keyword>
<feature type="transmembrane region" description="Helical" evidence="1">
    <location>
        <begin position="191"/>
        <end position="217"/>
    </location>
</feature>
<sequence>MKLRPVPAKTGLLWVRQGIATFARQPLALSGLFLLYMLALSLLSALPVIGNLLALALLPATTLGLMVATREADSGKFPMPVLLASAFRAGRDRLRAMLLLGLIYALGFMAVLGISALFDGGQFAQLYLGTSEITQEVVQGEAFQNAMWVGMLLYLPLALLFWHAPALVHWQGISPAKSLFFSLLACWQNKGALALFMLGWMAVFMVTGLLLSLLGSLLGSPDLLASLLFAAALTLAAMFFSSFYFTFRDSFSDDDGQPLA</sequence>
<evidence type="ECO:0000313" key="2">
    <source>
        <dbReference type="EMBL" id="PRD65544.1"/>
    </source>
</evidence>
<accession>A0A2S9K579</accession>
<evidence type="ECO:0008006" key="4">
    <source>
        <dbReference type="Google" id="ProtNLM"/>
    </source>
</evidence>
<name>A0A2S9K579_9BURK</name>
<dbReference type="InterPro" id="IPR047798">
    <property type="entry name" value="BPSS1780-like"/>
</dbReference>
<dbReference type="NCBIfam" id="NF041043">
    <property type="entry name" value="BPSS1780_fam"/>
    <property type="match status" value="1"/>
</dbReference>
<feature type="transmembrane region" description="Helical" evidence="1">
    <location>
        <begin position="52"/>
        <end position="69"/>
    </location>
</feature>
<dbReference type="RefSeq" id="WP_105748069.1">
    <property type="nucleotide sequence ID" value="NZ_PVLQ01000027.1"/>
</dbReference>
<dbReference type="AlphaFoldDB" id="A0A2S9K579"/>
<dbReference type="EMBL" id="PVLQ01000027">
    <property type="protein sequence ID" value="PRD65544.1"/>
    <property type="molecule type" value="Genomic_DNA"/>
</dbReference>
<protein>
    <recommendedName>
        <fullName evidence="4">DUF2189 domain-containing protein</fullName>
    </recommendedName>
</protein>
<feature type="transmembrane region" description="Helical" evidence="1">
    <location>
        <begin position="223"/>
        <end position="247"/>
    </location>
</feature>
<comment type="caution">
    <text evidence="2">The sequence shown here is derived from an EMBL/GenBank/DDBJ whole genome shotgun (WGS) entry which is preliminary data.</text>
</comment>
<feature type="transmembrane region" description="Helical" evidence="1">
    <location>
        <begin position="97"/>
        <end position="118"/>
    </location>
</feature>
<organism evidence="2 3">
    <name type="scientific">Malikia granosa</name>
    <dbReference type="NCBI Taxonomy" id="263067"/>
    <lineage>
        <taxon>Bacteria</taxon>
        <taxon>Pseudomonadati</taxon>
        <taxon>Pseudomonadota</taxon>
        <taxon>Betaproteobacteria</taxon>
        <taxon>Burkholderiales</taxon>
        <taxon>Comamonadaceae</taxon>
        <taxon>Malikia</taxon>
    </lineage>
</organism>
<feature type="transmembrane region" description="Helical" evidence="1">
    <location>
        <begin position="26"/>
        <end position="46"/>
    </location>
</feature>
<keyword evidence="1" id="KW-1133">Transmembrane helix</keyword>